<evidence type="ECO:0000313" key="7">
    <source>
        <dbReference type="Proteomes" id="UP000204221"/>
    </source>
</evidence>
<dbReference type="AlphaFoldDB" id="A0A221W8V0"/>
<dbReference type="Pfam" id="PF00005">
    <property type="entry name" value="ABC_tran"/>
    <property type="match status" value="1"/>
</dbReference>
<dbReference type="PANTHER" id="PTHR43335:SF4">
    <property type="entry name" value="ABC TRANSPORTER, ATP-BINDING PROTEIN"/>
    <property type="match status" value="1"/>
</dbReference>
<proteinExistence type="inferred from homology"/>
<evidence type="ECO:0000256" key="2">
    <source>
        <dbReference type="ARBA" id="ARBA00022448"/>
    </source>
</evidence>
<dbReference type="EMBL" id="CP022521">
    <property type="protein sequence ID" value="ASO22432.1"/>
    <property type="molecule type" value="Genomic_DNA"/>
</dbReference>
<dbReference type="CDD" id="cd03268">
    <property type="entry name" value="ABC_BcrA_bacitracin_resist"/>
    <property type="match status" value="1"/>
</dbReference>
<accession>A0A221W8V0</accession>
<feature type="compositionally biased region" description="Low complexity" evidence="5">
    <location>
        <begin position="333"/>
        <end position="383"/>
    </location>
</feature>
<dbReference type="PROSITE" id="PS50893">
    <property type="entry name" value="ABC_TRANSPORTER_2"/>
    <property type="match status" value="1"/>
</dbReference>
<keyword evidence="3" id="KW-0547">Nucleotide-binding</keyword>
<keyword evidence="6" id="KW-0378">Hydrolase</keyword>
<dbReference type="EC" id="3.6.3.-" evidence="6"/>
<dbReference type="InterPro" id="IPR003439">
    <property type="entry name" value="ABC_transporter-like_ATP-bd"/>
</dbReference>
<dbReference type="Gene3D" id="3.40.50.300">
    <property type="entry name" value="P-loop containing nucleotide triphosphate hydrolases"/>
    <property type="match status" value="1"/>
</dbReference>
<dbReference type="PANTHER" id="PTHR43335">
    <property type="entry name" value="ABC TRANSPORTER, ATP-BINDING PROTEIN"/>
    <property type="match status" value="1"/>
</dbReference>
<protein>
    <submittedName>
        <fullName evidence="6">Putative ABC transporter ATP-binding protein YxlF</fullName>
        <ecNumber evidence="6">3.6.3.-</ecNumber>
    </submittedName>
</protein>
<dbReference type="RefSeq" id="WP_093943388.1">
    <property type="nucleotide sequence ID" value="NZ_CP022521.1"/>
</dbReference>
<dbReference type="InterPro" id="IPR003593">
    <property type="entry name" value="AAA+_ATPase"/>
</dbReference>
<dbReference type="OrthoDB" id="9804819at2"/>
<evidence type="ECO:0000256" key="1">
    <source>
        <dbReference type="ARBA" id="ARBA00005417"/>
    </source>
</evidence>
<dbReference type="SUPFAM" id="SSF52540">
    <property type="entry name" value="P-loop containing nucleoside triphosphate hydrolases"/>
    <property type="match status" value="1"/>
</dbReference>
<dbReference type="GO" id="GO:0005524">
    <property type="term" value="F:ATP binding"/>
    <property type="evidence" value="ECO:0007669"/>
    <property type="project" value="UniProtKB-KW"/>
</dbReference>
<dbReference type="PROSITE" id="PS00211">
    <property type="entry name" value="ABC_TRANSPORTER_1"/>
    <property type="match status" value="1"/>
</dbReference>
<dbReference type="KEGG" id="ahg:AHOG_24130"/>
<evidence type="ECO:0000313" key="6">
    <source>
        <dbReference type="EMBL" id="ASO22432.1"/>
    </source>
</evidence>
<feature type="region of interest" description="Disordered" evidence="5">
    <location>
        <begin position="303"/>
        <end position="390"/>
    </location>
</feature>
<gene>
    <name evidence="6" type="primary">yxlF4</name>
    <name evidence="6" type="ORF">AHOG_24130</name>
</gene>
<sequence>MHDGTGRIVVQGLTKQFGPVTAVQNLGFTVEPGTVTGFLGPNGSGKTTTLRMLLGLVRPTAGQATVNGRPFEQLGNPARVVGAVLEAQSFHPTRSALNHLRSFAAAIGVSDRVVNDVLGLVGLHQAGRRNTKGFSLGMRQRLALATALLGDPQILILDEPSNGLDPEGIAWLRGFLRDFASRGRTVLISSHLLREVEQTVDQVVIISRGQSMYHGSLDQLRAQRPSRVLVQADDLATLVGALQEAGHNGIESIPDGRLAVSGADSKQVADLALKAGVAVYGIQEEHVDLESLFLEMTSGQYTGAPGFGPPAPQQPPPNWGQPPGSGGFPTVNPYQQPGAPQGPYQQQGPYQHGPQGPYQPGPYQQGPPQHSPYQQPPGDQGQSDGSGGNH</sequence>
<evidence type="ECO:0000256" key="4">
    <source>
        <dbReference type="ARBA" id="ARBA00022840"/>
    </source>
</evidence>
<organism evidence="6 7">
    <name type="scientific">Actinoalloteichus hoggarensis</name>
    <dbReference type="NCBI Taxonomy" id="1470176"/>
    <lineage>
        <taxon>Bacteria</taxon>
        <taxon>Bacillati</taxon>
        <taxon>Actinomycetota</taxon>
        <taxon>Actinomycetes</taxon>
        <taxon>Pseudonocardiales</taxon>
        <taxon>Pseudonocardiaceae</taxon>
        <taxon>Actinoalloteichus</taxon>
    </lineage>
</organism>
<dbReference type="Proteomes" id="UP000204221">
    <property type="component" value="Chromosome"/>
</dbReference>
<evidence type="ECO:0000256" key="5">
    <source>
        <dbReference type="SAM" id="MobiDB-lite"/>
    </source>
</evidence>
<reference evidence="6 7" key="1">
    <citation type="submission" date="2017-07" db="EMBL/GenBank/DDBJ databases">
        <title>Complete genome sequence of Actinoalloteichus hoggarensis DSM 45943, type strain of Actinoalloteichus hoggarensis.</title>
        <authorList>
            <person name="Ruckert C."/>
            <person name="Nouioui I."/>
            <person name="Willmese J."/>
            <person name="van Wezel G."/>
            <person name="Klenk H.-P."/>
            <person name="Kalinowski J."/>
            <person name="Zotchev S.B."/>
        </authorList>
    </citation>
    <scope>NUCLEOTIDE SEQUENCE [LARGE SCALE GENOMIC DNA]</scope>
    <source>
        <strain evidence="6 7">DSM 45943</strain>
    </source>
</reference>
<evidence type="ECO:0000256" key="3">
    <source>
        <dbReference type="ARBA" id="ARBA00022741"/>
    </source>
</evidence>
<dbReference type="InterPro" id="IPR017871">
    <property type="entry name" value="ABC_transporter-like_CS"/>
</dbReference>
<name>A0A221W8V0_9PSEU</name>
<keyword evidence="7" id="KW-1185">Reference proteome</keyword>
<dbReference type="SMART" id="SM00382">
    <property type="entry name" value="AAA"/>
    <property type="match status" value="1"/>
</dbReference>
<dbReference type="InterPro" id="IPR027417">
    <property type="entry name" value="P-loop_NTPase"/>
</dbReference>
<comment type="similarity">
    <text evidence="1">Belongs to the ABC transporter superfamily.</text>
</comment>
<keyword evidence="2" id="KW-0813">Transport</keyword>
<keyword evidence="4 6" id="KW-0067">ATP-binding</keyword>
<feature type="compositionally biased region" description="Pro residues" evidence="5">
    <location>
        <begin position="307"/>
        <end position="320"/>
    </location>
</feature>
<dbReference type="GO" id="GO:0016887">
    <property type="term" value="F:ATP hydrolysis activity"/>
    <property type="evidence" value="ECO:0007669"/>
    <property type="project" value="InterPro"/>
</dbReference>